<feature type="coiled-coil region" evidence="8">
    <location>
        <begin position="329"/>
        <end position="356"/>
    </location>
</feature>
<feature type="chain" id="PRO_5030075426" evidence="9">
    <location>
        <begin position="22"/>
        <end position="438"/>
    </location>
</feature>
<sequence length="438" mass="48800">MNAYWKGIVLGLVVLSAPVMAQEKPAVWDLKSCINYARAHNIQIRQSRIAWEESLENTKQAKADRLPSLSFTTAHNYVNRPRPEAGDKNSYSGSYNLNSSVSLFEGGKIRKNVQQMDLQNEVQGLTIKESENNIELAITQAFVQVLYADEAVKINEGTVEVSKAQRDRGKALLEAGALSKADLAQLEAQYATDKYQLVVARTTLANAQLELKQLLELGVNDQMELAIPQLTDESVLVVLPSKESVYLTSLGIMPEVKYNQLNIRVANLEKEKAWAGYLPDVTLSAGLGTSHASGIGTGFGTQTKHNWSENIGLTLNIPIFNKRSTKTAVNLAKLNIENAQLNYENVQKELLKSVETVYQDAVSAQNRFRSARENLTATELSFELTQEQFFLKAKNTVELMTEKNNLLAARLELIQAKYMAILNQQLLNFYQGIEISIQ</sequence>
<comment type="subcellular location">
    <subcellularLocation>
        <location evidence="1">Cell outer membrane</location>
    </subcellularLocation>
</comment>
<comment type="similarity">
    <text evidence="2">Belongs to the outer membrane factor (OMF) (TC 1.B.17) family.</text>
</comment>
<comment type="caution">
    <text evidence="11">The sequence shown here is derived from an EMBL/GenBank/DDBJ whole genome shotgun (WGS) entry which is preliminary data.</text>
</comment>
<dbReference type="GO" id="GO:0015288">
    <property type="term" value="F:porin activity"/>
    <property type="evidence" value="ECO:0007669"/>
    <property type="project" value="TreeGrafter"/>
</dbReference>
<dbReference type="SUPFAM" id="SSF56954">
    <property type="entry name" value="Outer membrane efflux proteins (OEP)"/>
    <property type="match status" value="1"/>
</dbReference>
<dbReference type="PANTHER" id="PTHR30026">
    <property type="entry name" value="OUTER MEMBRANE PROTEIN TOLC"/>
    <property type="match status" value="1"/>
</dbReference>
<organism evidence="11 12">
    <name type="scientific">Odoribacter splanchnicus</name>
    <dbReference type="NCBI Taxonomy" id="28118"/>
    <lineage>
        <taxon>Bacteria</taxon>
        <taxon>Pseudomonadati</taxon>
        <taxon>Bacteroidota</taxon>
        <taxon>Bacteroidia</taxon>
        <taxon>Bacteroidales</taxon>
        <taxon>Odoribacteraceae</taxon>
        <taxon>Odoribacter</taxon>
    </lineage>
</organism>
<evidence type="ECO:0000256" key="4">
    <source>
        <dbReference type="ARBA" id="ARBA00022452"/>
    </source>
</evidence>
<dbReference type="PANTHER" id="PTHR30026:SF20">
    <property type="entry name" value="OUTER MEMBRANE PROTEIN TOLC"/>
    <property type="match status" value="1"/>
</dbReference>
<name>A0A3D1UPF6_9BACT</name>
<dbReference type="RefSeq" id="WP_022159963.1">
    <property type="nucleotide sequence ID" value="NZ_JADMSC010000006.1"/>
</dbReference>
<keyword evidence="7" id="KW-0998">Cell outer membrane</keyword>
<evidence type="ECO:0000313" key="12">
    <source>
        <dbReference type="Proteomes" id="UP000284434"/>
    </source>
</evidence>
<dbReference type="Pfam" id="PF02321">
    <property type="entry name" value="OEP"/>
    <property type="match status" value="2"/>
</dbReference>
<reference evidence="10" key="2">
    <citation type="submission" date="2023-01" db="EMBL/GenBank/DDBJ databases">
        <title>Human gut microbiome strain richness.</title>
        <authorList>
            <person name="Chen-Liaw A."/>
        </authorList>
    </citation>
    <scope>NUCLEOTIDE SEQUENCE</scope>
    <source>
        <strain evidence="10">RTP21484st1_B7_RTP21484_190118</strain>
    </source>
</reference>
<keyword evidence="3" id="KW-0813">Transport</keyword>
<evidence type="ECO:0000256" key="5">
    <source>
        <dbReference type="ARBA" id="ARBA00022692"/>
    </source>
</evidence>
<gene>
    <name evidence="11" type="ORF">DXA53_09675</name>
    <name evidence="10" type="ORF">PN645_07030</name>
</gene>
<keyword evidence="6" id="KW-0472">Membrane</keyword>
<evidence type="ECO:0000256" key="2">
    <source>
        <dbReference type="ARBA" id="ARBA00007613"/>
    </source>
</evidence>
<accession>A0A3D1UPF6</accession>
<proteinExistence type="inferred from homology"/>
<feature type="signal peptide" evidence="9">
    <location>
        <begin position="1"/>
        <end position="21"/>
    </location>
</feature>
<dbReference type="AlphaFoldDB" id="A0A3D1UPF6"/>
<dbReference type="Proteomes" id="UP001212263">
    <property type="component" value="Unassembled WGS sequence"/>
</dbReference>
<evidence type="ECO:0000256" key="1">
    <source>
        <dbReference type="ARBA" id="ARBA00004442"/>
    </source>
</evidence>
<reference evidence="11 12" key="1">
    <citation type="submission" date="2018-08" db="EMBL/GenBank/DDBJ databases">
        <title>A genome reference for cultivated species of the human gut microbiota.</title>
        <authorList>
            <person name="Zou Y."/>
            <person name="Xue W."/>
            <person name="Luo G."/>
        </authorList>
    </citation>
    <scope>NUCLEOTIDE SEQUENCE [LARGE SCALE GENOMIC DNA]</scope>
    <source>
        <strain evidence="11 12">OF03-11</strain>
    </source>
</reference>
<evidence type="ECO:0000256" key="3">
    <source>
        <dbReference type="ARBA" id="ARBA00022448"/>
    </source>
</evidence>
<evidence type="ECO:0000256" key="7">
    <source>
        <dbReference type="ARBA" id="ARBA00023237"/>
    </source>
</evidence>
<evidence type="ECO:0000256" key="9">
    <source>
        <dbReference type="SAM" id="SignalP"/>
    </source>
</evidence>
<keyword evidence="9" id="KW-0732">Signal</keyword>
<dbReference type="InterPro" id="IPR051906">
    <property type="entry name" value="TolC-like"/>
</dbReference>
<dbReference type="EMBL" id="JAQMRD010000007">
    <property type="protein sequence ID" value="MDB9222761.1"/>
    <property type="molecule type" value="Genomic_DNA"/>
</dbReference>
<evidence type="ECO:0000313" key="11">
    <source>
        <dbReference type="EMBL" id="RGY06446.1"/>
    </source>
</evidence>
<evidence type="ECO:0000313" key="10">
    <source>
        <dbReference type="EMBL" id="MDB9222761.1"/>
    </source>
</evidence>
<keyword evidence="4" id="KW-1134">Transmembrane beta strand</keyword>
<keyword evidence="5" id="KW-0812">Transmembrane</keyword>
<evidence type="ECO:0000256" key="6">
    <source>
        <dbReference type="ARBA" id="ARBA00023136"/>
    </source>
</evidence>
<keyword evidence="8" id="KW-0175">Coiled coil</keyword>
<dbReference type="GO" id="GO:0015562">
    <property type="term" value="F:efflux transmembrane transporter activity"/>
    <property type="evidence" value="ECO:0007669"/>
    <property type="project" value="InterPro"/>
</dbReference>
<dbReference type="Proteomes" id="UP000284434">
    <property type="component" value="Unassembled WGS sequence"/>
</dbReference>
<dbReference type="EMBL" id="QSCO01000012">
    <property type="protein sequence ID" value="RGY06446.1"/>
    <property type="molecule type" value="Genomic_DNA"/>
</dbReference>
<dbReference type="InterPro" id="IPR003423">
    <property type="entry name" value="OMP_efflux"/>
</dbReference>
<evidence type="ECO:0000256" key="8">
    <source>
        <dbReference type="SAM" id="Coils"/>
    </source>
</evidence>
<dbReference type="GO" id="GO:1990281">
    <property type="term" value="C:efflux pump complex"/>
    <property type="evidence" value="ECO:0007669"/>
    <property type="project" value="TreeGrafter"/>
</dbReference>
<dbReference type="GO" id="GO:0009279">
    <property type="term" value="C:cell outer membrane"/>
    <property type="evidence" value="ECO:0007669"/>
    <property type="project" value="UniProtKB-SubCell"/>
</dbReference>
<protein>
    <submittedName>
        <fullName evidence="11">TolC family protein</fullName>
    </submittedName>
</protein>
<dbReference type="Gene3D" id="1.20.1600.10">
    <property type="entry name" value="Outer membrane efflux proteins (OEP)"/>
    <property type="match status" value="1"/>
</dbReference>